<organism evidence="5">
    <name type="scientific">Glycine soja</name>
    <name type="common">Wild soybean</name>
    <dbReference type="NCBI Taxonomy" id="3848"/>
    <lineage>
        <taxon>Eukaryota</taxon>
        <taxon>Viridiplantae</taxon>
        <taxon>Streptophyta</taxon>
        <taxon>Embryophyta</taxon>
        <taxon>Tracheophyta</taxon>
        <taxon>Spermatophyta</taxon>
        <taxon>Magnoliopsida</taxon>
        <taxon>eudicotyledons</taxon>
        <taxon>Gunneridae</taxon>
        <taxon>Pentapetalae</taxon>
        <taxon>rosids</taxon>
        <taxon>fabids</taxon>
        <taxon>Fabales</taxon>
        <taxon>Fabaceae</taxon>
        <taxon>Papilionoideae</taxon>
        <taxon>50 kb inversion clade</taxon>
        <taxon>NPAAA clade</taxon>
        <taxon>indigoferoid/millettioid clade</taxon>
        <taxon>Phaseoleae</taxon>
        <taxon>Glycine</taxon>
        <taxon>Glycine subgen. Soja</taxon>
    </lineage>
</organism>
<dbReference type="AlphaFoldDB" id="A0A0B2STE7"/>
<dbReference type="FunFam" id="1.20.1310.10:FF:000020">
    <property type="entry name" value="Cullin-1, putative"/>
    <property type="match status" value="1"/>
</dbReference>
<evidence type="ECO:0000256" key="1">
    <source>
        <dbReference type="ARBA" id="ARBA00006019"/>
    </source>
</evidence>
<dbReference type="SUPFAM" id="SSF46785">
    <property type="entry name" value="Winged helix' DNA-binding domain"/>
    <property type="match status" value="1"/>
</dbReference>
<dbReference type="GO" id="GO:0031625">
    <property type="term" value="F:ubiquitin protein ligase binding"/>
    <property type="evidence" value="ECO:0007669"/>
    <property type="project" value="InterPro"/>
</dbReference>
<dbReference type="Pfam" id="PF00888">
    <property type="entry name" value="Cullin"/>
    <property type="match status" value="1"/>
</dbReference>
<protein>
    <submittedName>
        <fullName evidence="5">Cullin-1</fullName>
    </submittedName>
</protein>
<dbReference type="PROSITE" id="PS50069">
    <property type="entry name" value="CULLIN_2"/>
    <property type="match status" value="1"/>
</dbReference>
<dbReference type="Pfam" id="PF26557">
    <property type="entry name" value="Cullin_AB"/>
    <property type="match status" value="1"/>
</dbReference>
<feature type="domain" description="Cullin family profile" evidence="4">
    <location>
        <begin position="389"/>
        <end position="604"/>
    </location>
</feature>
<dbReference type="InterPro" id="IPR001373">
    <property type="entry name" value="Cullin_N"/>
</dbReference>
<dbReference type="InterPro" id="IPR036388">
    <property type="entry name" value="WH-like_DNA-bd_sf"/>
</dbReference>
<evidence type="ECO:0000259" key="4">
    <source>
        <dbReference type="PROSITE" id="PS50069"/>
    </source>
</evidence>
<dbReference type="FunFam" id="3.30.230.130:FF:000005">
    <property type="entry name" value="Cullin-1 like"/>
    <property type="match status" value="1"/>
</dbReference>
<accession>A0A0B2STE7</accession>
<dbReference type="FunFam" id="1.20.1310.10:FF:000025">
    <property type="entry name" value="Cullin-1, putative"/>
    <property type="match status" value="1"/>
</dbReference>
<proteinExistence type="inferred from homology"/>
<comment type="similarity">
    <text evidence="1 2 3">Belongs to the cullin family.</text>
</comment>
<dbReference type="InterPro" id="IPR059120">
    <property type="entry name" value="Cullin-like_AB"/>
</dbReference>
<dbReference type="InterPro" id="IPR019559">
    <property type="entry name" value="Cullin_neddylation_domain"/>
</dbReference>
<sequence>MSMSERKTIDLDQGWDFMQKGILKLKNILEGLPEPQFSSEDYMMLYTTIYNMCTQKPPHDYSQQLYDKYRESFEEYIVSTVLPSLREKHDEFMLRELVKRWANHKIMVRWLSRFFHYLDRYFIARRSLPPLNEVGLTCFRDLVYKELNGKVRDAVISLIDQEREGEQIDRALLKNVLDIFVEIGMGQMDHYENDFEAAMLKDTSAYYSRKASNWILEDSCPDYMLKAEECLKREKDRVAHYLHSSSEPKLLEKVQHELLSVYANQLLEKEHSGCHALLRDDKVEDLSRMFRLFSKIPRGLDPVSSIFKQHVTAEGMALVKLAEDAVSTKKAEKKDIVGLQEQVFVRKVIELHDKYLAYVNDCFQNHTLFHKALKEAFEIFCNKGVAGSSSAELLATFCDNILKKGGSEKLSDEAIEETLEKAIHQKKLARRLLFDKSANDDHERSILTKLKQQCGGQFTSKMEGMVTDLTLAKENQTSFEEYLSNNPNADPGIDLTVTVLTTGFWPSYKSFDLNLPAEMVRCVEVFKEFYQTKTKHRKLTWIYSLGTCNISGKFDPKTVELIVTTYQASALLLFNSSDRLSYSEIMTQLNLSDDDVIRLLHSLSCAKYKILNKEPNTKTISSTDYFEFNSKFTDKMRRIKIPLPPVDEKKKVIEDVDKDRRYAIDASIVRIMKSRKVLSYQQLVMECVEQLGRMFKPDVKAIKKRIEDLISRDYLERDKDNANLFRYLA</sequence>
<evidence type="ECO:0000313" key="5">
    <source>
        <dbReference type="EMBL" id="KHN47759.1"/>
    </source>
</evidence>
<dbReference type="SMART" id="SM00182">
    <property type="entry name" value="CULLIN"/>
    <property type="match status" value="1"/>
</dbReference>
<dbReference type="PANTHER" id="PTHR11932">
    <property type="entry name" value="CULLIN"/>
    <property type="match status" value="1"/>
</dbReference>
<dbReference type="InterPro" id="IPR036317">
    <property type="entry name" value="Cullin_homology_sf"/>
</dbReference>
<dbReference type="Gene3D" id="1.20.1310.10">
    <property type="entry name" value="Cullin Repeats"/>
    <property type="match status" value="4"/>
</dbReference>
<dbReference type="FunFam" id="1.10.10.10:FF:000503">
    <property type="entry name" value="Cullin-1"/>
    <property type="match status" value="1"/>
</dbReference>
<dbReference type="EMBL" id="KN640321">
    <property type="protein sequence ID" value="KHN47759.1"/>
    <property type="molecule type" value="Genomic_DNA"/>
</dbReference>
<dbReference type="InterPro" id="IPR016158">
    <property type="entry name" value="Cullin_homology"/>
</dbReference>
<dbReference type="InterPro" id="IPR016159">
    <property type="entry name" value="Cullin_repeat-like_dom_sf"/>
</dbReference>
<reference evidence="5" key="1">
    <citation type="submission" date="2014-07" db="EMBL/GenBank/DDBJ databases">
        <title>Identification of a novel salt tolerance gene in wild soybean by whole-genome sequencing.</title>
        <authorList>
            <person name="Lam H.-M."/>
            <person name="Qi X."/>
            <person name="Li M.-W."/>
            <person name="Liu X."/>
            <person name="Xie M."/>
            <person name="Ni M."/>
            <person name="Xu X."/>
        </authorList>
    </citation>
    <scope>NUCLEOTIDE SEQUENCE [LARGE SCALE GENOMIC DNA]</scope>
    <source>
        <tissue evidence="5">Root</tissue>
    </source>
</reference>
<dbReference type="Proteomes" id="UP000053555">
    <property type="component" value="Unassembled WGS sequence"/>
</dbReference>
<dbReference type="FunFam" id="1.20.1310.10:FF:000021">
    <property type="entry name" value="Cullin-1, putative"/>
    <property type="match status" value="1"/>
</dbReference>
<name>A0A0B2STE7_GLYSO</name>
<dbReference type="SMART" id="SM00884">
    <property type="entry name" value="Cullin_Nedd8"/>
    <property type="match status" value="1"/>
</dbReference>
<dbReference type="Gene3D" id="3.30.230.130">
    <property type="entry name" value="Cullin, Chain C, Domain 2"/>
    <property type="match status" value="1"/>
</dbReference>
<evidence type="ECO:0000256" key="3">
    <source>
        <dbReference type="RuleBase" id="RU003829"/>
    </source>
</evidence>
<dbReference type="Gene3D" id="1.10.10.10">
    <property type="entry name" value="Winged helix-like DNA-binding domain superfamily/Winged helix DNA-binding domain"/>
    <property type="match status" value="1"/>
</dbReference>
<dbReference type="SUPFAM" id="SSF74788">
    <property type="entry name" value="Cullin repeat-like"/>
    <property type="match status" value="1"/>
</dbReference>
<dbReference type="GO" id="GO:0006511">
    <property type="term" value="P:ubiquitin-dependent protein catabolic process"/>
    <property type="evidence" value="ECO:0007669"/>
    <property type="project" value="InterPro"/>
</dbReference>
<gene>
    <name evidence="5" type="ORF">glysoja_026448</name>
</gene>
<dbReference type="InterPro" id="IPR045093">
    <property type="entry name" value="Cullin"/>
</dbReference>
<dbReference type="InterPro" id="IPR036390">
    <property type="entry name" value="WH_DNA-bd_sf"/>
</dbReference>
<dbReference type="SUPFAM" id="SSF75632">
    <property type="entry name" value="Cullin homology domain"/>
    <property type="match status" value="1"/>
</dbReference>
<dbReference type="Pfam" id="PF10557">
    <property type="entry name" value="Cullin_Nedd8"/>
    <property type="match status" value="1"/>
</dbReference>
<evidence type="ECO:0000256" key="2">
    <source>
        <dbReference type="PROSITE-ProRule" id="PRU00330"/>
    </source>
</evidence>